<evidence type="ECO:0000313" key="2">
    <source>
        <dbReference type="EMBL" id="SEJ36548.1"/>
    </source>
</evidence>
<dbReference type="RefSeq" id="WP_092379525.1">
    <property type="nucleotide sequence ID" value="NZ_BOPI01000040.1"/>
</dbReference>
<accession>A0A1H6Y5H1</accession>
<keyword evidence="3" id="KW-1185">Reference proteome</keyword>
<organism evidence="2 3">
    <name type="scientific">Micromonospora phaseoli</name>
    <dbReference type="NCBI Taxonomy" id="1144548"/>
    <lineage>
        <taxon>Bacteria</taxon>
        <taxon>Bacillati</taxon>
        <taxon>Actinomycetota</taxon>
        <taxon>Actinomycetes</taxon>
        <taxon>Micromonosporales</taxon>
        <taxon>Micromonosporaceae</taxon>
        <taxon>Micromonospora</taxon>
    </lineage>
</organism>
<feature type="compositionally biased region" description="Basic and acidic residues" evidence="1">
    <location>
        <begin position="62"/>
        <end position="81"/>
    </location>
</feature>
<feature type="compositionally biased region" description="Basic and acidic residues" evidence="1">
    <location>
        <begin position="1"/>
        <end position="24"/>
    </location>
</feature>
<reference evidence="3" key="1">
    <citation type="submission" date="2016-10" db="EMBL/GenBank/DDBJ databases">
        <authorList>
            <person name="Varghese N."/>
            <person name="Submissions S."/>
        </authorList>
    </citation>
    <scope>NUCLEOTIDE SEQUENCE [LARGE SCALE GENOMIC DNA]</scope>
    <source>
        <strain evidence="3">CGMCC 4.7038</strain>
    </source>
</reference>
<dbReference type="EMBL" id="FNYV01000004">
    <property type="protein sequence ID" value="SEJ36548.1"/>
    <property type="molecule type" value="Genomic_DNA"/>
</dbReference>
<feature type="compositionally biased region" description="Basic and acidic residues" evidence="1">
    <location>
        <begin position="136"/>
        <end position="148"/>
    </location>
</feature>
<proteinExistence type="predicted"/>
<name>A0A1H6Y5H1_9ACTN</name>
<protein>
    <submittedName>
        <fullName evidence="2">Uncharacterized protein</fullName>
    </submittedName>
</protein>
<evidence type="ECO:0000313" key="3">
    <source>
        <dbReference type="Proteomes" id="UP000198707"/>
    </source>
</evidence>
<gene>
    <name evidence="2" type="ORF">SAMN05443287_10468</name>
</gene>
<sequence length="207" mass="22229">MCPRWDDPLNQADKPDDDDRRDTRGSGGVEPGEDRDRAEQTLEQGDQPEAEDPDTPAGTAETPDRAEDRAATTDASLRERLQAATHRGGEIVAALLVAGTSILGWQKTDDRPHVQTAAETAEIIEKGASAAKKRKRDEAEAEQPKGDVDPQEQLPPDREGDRPALHGTAEQADGASPEGVPDMPPVEVDLPSRDSAEGRRSDAADDD</sequence>
<dbReference type="AlphaFoldDB" id="A0A1H6Y5H1"/>
<dbReference type="STRING" id="1144548.SAMN05443287_10468"/>
<dbReference type="Proteomes" id="UP000198707">
    <property type="component" value="Unassembled WGS sequence"/>
</dbReference>
<feature type="compositionally biased region" description="Basic and acidic residues" evidence="1">
    <location>
        <begin position="155"/>
        <end position="164"/>
    </location>
</feature>
<feature type="compositionally biased region" description="Basic and acidic residues" evidence="1">
    <location>
        <begin position="190"/>
        <end position="207"/>
    </location>
</feature>
<evidence type="ECO:0000256" key="1">
    <source>
        <dbReference type="SAM" id="MobiDB-lite"/>
    </source>
</evidence>
<feature type="region of interest" description="Disordered" evidence="1">
    <location>
        <begin position="125"/>
        <end position="207"/>
    </location>
</feature>
<feature type="region of interest" description="Disordered" evidence="1">
    <location>
        <begin position="1"/>
        <end position="82"/>
    </location>
</feature>